<sequence>MDRQNSQHQPSSRKDNEYVRHLNLTESSVVEEDPQLQAKSHENEQHERVLDDSLMQNKQVLDEEFARLTPETTNESLKWKKE</sequence>
<dbReference type="HOGENOM" id="CLU_2559615_0_0_1"/>
<dbReference type="VEuPathDB" id="FungiDB:SJAG_01815"/>
<dbReference type="JaponicusDB" id="SJAG_01815"/>
<organism evidence="2 3">
    <name type="scientific">Schizosaccharomyces japonicus (strain yFS275 / FY16936)</name>
    <name type="common">Fission yeast</name>
    <dbReference type="NCBI Taxonomy" id="402676"/>
    <lineage>
        <taxon>Eukaryota</taxon>
        <taxon>Fungi</taxon>
        <taxon>Dikarya</taxon>
        <taxon>Ascomycota</taxon>
        <taxon>Taphrinomycotina</taxon>
        <taxon>Schizosaccharomycetes</taxon>
        <taxon>Schizosaccharomycetales</taxon>
        <taxon>Schizosaccharomycetaceae</taxon>
        <taxon>Schizosaccharomyces</taxon>
    </lineage>
</organism>
<proteinExistence type="predicted"/>
<keyword evidence="3" id="KW-1185">Reference proteome</keyword>
<dbReference type="EMBL" id="KE651168">
    <property type="protein sequence ID" value="EEB06760.1"/>
    <property type="molecule type" value="Genomic_DNA"/>
</dbReference>
<name>B6JYZ2_SCHJY</name>
<dbReference type="GeneID" id="7048242"/>
<feature type="compositionally biased region" description="Polar residues" evidence="1">
    <location>
        <begin position="1"/>
        <end position="10"/>
    </location>
</feature>
<evidence type="ECO:0000313" key="2">
    <source>
        <dbReference type="EMBL" id="EEB06760.1"/>
    </source>
</evidence>
<protein>
    <submittedName>
        <fullName evidence="2">Uncharacterized protein</fullName>
    </submittedName>
</protein>
<feature type="region of interest" description="Disordered" evidence="1">
    <location>
        <begin position="1"/>
        <end position="51"/>
    </location>
</feature>
<evidence type="ECO:0000313" key="3">
    <source>
        <dbReference type="Proteomes" id="UP000001744"/>
    </source>
</evidence>
<gene>
    <name evidence="2" type="ORF">SJAG_01815</name>
</gene>
<dbReference type="Proteomes" id="UP000001744">
    <property type="component" value="Unassembled WGS sequence"/>
</dbReference>
<evidence type="ECO:0000256" key="1">
    <source>
        <dbReference type="SAM" id="MobiDB-lite"/>
    </source>
</evidence>
<feature type="compositionally biased region" description="Basic and acidic residues" evidence="1">
    <location>
        <begin position="39"/>
        <end position="51"/>
    </location>
</feature>
<dbReference type="AlphaFoldDB" id="B6JYZ2"/>
<dbReference type="RefSeq" id="XP_002173053.1">
    <property type="nucleotide sequence ID" value="XM_002173017.2"/>
</dbReference>
<accession>B6JYZ2</accession>
<reference evidence="2 3" key="1">
    <citation type="journal article" date="2011" name="Science">
        <title>Comparative functional genomics of the fission yeasts.</title>
        <authorList>
            <person name="Rhind N."/>
            <person name="Chen Z."/>
            <person name="Yassour M."/>
            <person name="Thompson D.A."/>
            <person name="Haas B.J."/>
            <person name="Habib N."/>
            <person name="Wapinski I."/>
            <person name="Roy S."/>
            <person name="Lin M.F."/>
            <person name="Heiman D.I."/>
            <person name="Young S.K."/>
            <person name="Furuya K."/>
            <person name="Guo Y."/>
            <person name="Pidoux A."/>
            <person name="Chen H.M."/>
            <person name="Robbertse B."/>
            <person name="Goldberg J.M."/>
            <person name="Aoki K."/>
            <person name="Bayne E.H."/>
            <person name="Berlin A.M."/>
            <person name="Desjardins C.A."/>
            <person name="Dobbs E."/>
            <person name="Dukaj L."/>
            <person name="Fan L."/>
            <person name="FitzGerald M.G."/>
            <person name="French C."/>
            <person name="Gujja S."/>
            <person name="Hansen K."/>
            <person name="Keifenheim D."/>
            <person name="Levin J.Z."/>
            <person name="Mosher R.A."/>
            <person name="Mueller C.A."/>
            <person name="Pfiffner J."/>
            <person name="Priest M."/>
            <person name="Russ C."/>
            <person name="Smialowska A."/>
            <person name="Swoboda P."/>
            <person name="Sykes S.M."/>
            <person name="Vaughn M."/>
            <person name="Vengrova S."/>
            <person name="Yoder R."/>
            <person name="Zeng Q."/>
            <person name="Allshire R."/>
            <person name="Baulcombe D."/>
            <person name="Birren B.W."/>
            <person name="Brown W."/>
            <person name="Ekwall K."/>
            <person name="Kellis M."/>
            <person name="Leatherwood J."/>
            <person name="Levin H."/>
            <person name="Margalit H."/>
            <person name="Martienssen R."/>
            <person name="Nieduszynski C.A."/>
            <person name="Spatafora J.W."/>
            <person name="Friedman N."/>
            <person name="Dalgaard J.Z."/>
            <person name="Baumann P."/>
            <person name="Niki H."/>
            <person name="Regev A."/>
            <person name="Nusbaum C."/>
        </authorList>
    </citation>
    <scope>NUCLEOTIDE SEQUENCE [LARGE SCALE GENOMIC DNA]</scope>
    <source>
        <strain evidence="3">yFS275 / FY16936</strain>
    </source>
</reference>